<dbReference type="PANTHER" id="PTHR33164:SF43">
    <property type="entry name" value="HTH-TYPE TRANSCRIPTIONAL REPRESSOR YETL"/>
    <property type="match status" value="1"/>
</dbReference>
<evidence type="ECO:0000256" key="4">
    <source>
        <dbReference type="SAM" id="MobiDB-lite"/>
    </source>
</evidence>
<keyword evidence="3" id="KW-0804">Transcription</keyword>
<gene>
    <name evidence="6" type="ORF">SAMN05877838_1279</name>
</gene>
<dbReference type="InterPro" id="IPR036390">
    <property type="entry name" value="WH_DNA-bd_sf"/>
</dbReference>
<dbReference type="SMART" id="SM00347">
    <property type="entry name" value="HTH_MARR"/>
    <property type="match status" value="1"/>
</dbReference>
<dbReference type="PROSITE" id="PS01117">
    <property type="entry name" value="HTH_MARR_1"/>
    <property type="match status" value="1"/>
</dbReference>
<dbReference type="GO" id="GO:0006950">
    <property type="term" value="P:response to stress"/>
    <property type="evidence" value="ECO:0007669"/>
    <property type="project" value="TreeGrafter"/>
</dbReference>
<evidence type="ECO:0000259" key="5">
    <source>
        <dbReference type="PROSITE" id="PS50995"/>
    </source>
</evidence>
<dbReference type="InterPro" id="IPR000835">
    <property type="entry name" value="HTH_MarR-typ"/>
</dbReference>
<dbReference type="RefSeq" id="WP_097106016.1">
    <property type="nucleotide sequence ID" value="NZ_OCPC01000001.1"/>
</dbReference>
<dbReference type="InterPro" id="IPR023187">
    <property type="entry name" value="Tscrpt_reg_MarR-type_CS"/>
</dbReference>
<dbReference type="SUPFAM" id="SSF46785">
    <property type="entry name" value="Winged helix' DNA-binding domain"/>
    <property type="match status" value="1"/>
</dbReference>
<keyword evidence="7" id="KW-1185">Reference proteome</keyword>
<evidence type="ECO:0000256" key="3">
    <source>
        <dbReference type="ARBA" id="ARBA00023163"/>
    </source>
</evidence>
<feature type="domain" description="HTH marR-type" evidence="5">
    <location>
        <begin position="17"/>
        <end position="149"/>
    </location>
</feature>
<reference evidence="7" key="1">
    <citation type="submission" date="2017-08" db="EMBL/GenBank/DDBJ databases">
        <authorList>
            <person name="Varghese N."/>
            <person name="Submissions S."/>
        </authorList>
    </citation>
    <scope>NUCLEOTIDE SEQUENCE [LARGE SCALE GENOMIC DNA]</scope>
    <source>
        <strain evidence="7">KCTC 23107</strain>
    </source>
</reference>
<dbReference type="InterPro" id="IPR036388">
    <property type="entry name" value="WH-like_DNA-bd_sf"/>
</dbReference>
<dbReference type="OrthoDB" id="8448256at2"/>
<evidence type="ECO:0000256" key="2">
    <source>
        <dbReference type="ARBA" id="ARBA00023125"/>
    </source>
</evidence>
<dbReference type="Gene3D" id="1.10.10.10">
    <property type="entry name" value="Winged helix-like DNA-binding domain superfamily/Winged helix DNA-binding domain"/>
    <property type="match status" value="1"/>
</dbReference>
<dbReference type="AlphaFoldDB" id="A0A286I8L1"/>
<sequence>MSGKKNNKSKKTRKAEQAEALLMITQTARNARTALSRHLLDLGLYAGQDGVMLALDARDGQTPGAIATSLGVKAPTVTKTIGRLAAQGFLRREGSRDDGRMMLVFLTEAGRDQIKSIRKSQRKAEKAAFAGLKKKQVGELLALLSTVDANICASLNADVAPASSPKTATGDGQKADPHSSSEDVSTIGAD</sequence>
<keyword evidence="1" id="KW-0805">Transcription regulation</keyword>
<evidence type="ECO:0000313" key="6">
    <source>
        <dbReference type="EMBL" id="SOE16412.1"/>
    </source>
</evidence>
<dbReference type="GO" id="GO:0003677">
    <property type="term" value="F:DNA binding"/>
    <property type="evidence" value="ECO:0007669"/>
    <property type="project" value="UniProtKB-KW"/>
</dbReference>
<dbReference type="PROSITE" id="PS50995">
    <property type="entry name" value="HTH_MARR_2"/>
    <property type="match status" value="1"/>
</dbReference>
<evidence type="ECO:0000313" key="7">
    <source>
        <dbReference type="Proteomes" id="UP000219465"/>
    </source>
</evidence>
<dbReference type="InterPro" id="IPR039422">
    <property type="entry name" value="MarR/SlyA-like"/>
</dbReference>
<dbReference type="EMBL" id="OCPC01000001">
    <property type="protein sequence ID" value="SOE16412.1"/>
    <property type="molecule type" value="Genomic_DNA"/>
</dbReference>
<dbReference type="Pfam" id="PF12802">
    <property type="entry name" value="MarR_2"/>
    <property type="match status" value="1"/>
</dbReference>
<protein>
    <submittedName>
        <fullName evidence="6">DNA-binding MarR family transcriptional regulator</fullName>
    </submittedName>
</protein>
<proteinExistence type="predicted"/>
<dbReference type="PANTHER" id="PTHR33164">
    <property type="entry name" value="TRANSCRIPTIONAL REGULATOR, MARR FAMILY"/>
    <property type="match status" value="1"/>
</dbReference>
<accession>A0A286I8L1</accession>
<keyword evidence="2 6" id="KW-0238">DNA-binding</keyword>
<dbReference type="GO" id="GO:0003700">
    <property type="term" value="F:DNA-binding transcription factor activity"/>
    <property type="evidence" value="ECO:0007669"/>
    <property type="project" value="InterPro"/>
</dbReference>
<name>A0A286I8L1_9HYPH</name>
<organism evidence="6 7">
    <name type="scientific">Hoeflea halophila</name>
    <dbReference type="NCBI Taxonomy" id="714899"/>
    <lineage>
        <taxon>Bacteria</taxon>
        <taxon>Pseudomonadati</taxon>
        <taxon>Pseudomonadota</taxon>
        <taxon>Alphaproteobacteria</taxon>
        <taxon>Hyphomicrobiales</taxon>
        <taxon>Rhizobiaceae</taxon>
        <taxon>Hoeflea</taxon>
    </lineage>
</organism>
<evidence type="ECO:0000256" key="1">
    <source>
        <dbReference type="ARBA" id="ARBA00023015"/>
    </source>
</evidence>
<dbReference type="Proteomes" id="UP000219465">
    <property type="component" value="Unassembled WGS sequence"/>
</dbReference>
<feature type="region of interest" description="Disordered" evidence="4">
    <location>
        <begin position="160"/>
        <end position="190"/>
    </location>
</feature>